<protein>
    <submittedName>
        <fullName evidence="2">Uncharacterized protein</fullName>
    </submittedName>
</protein>
<dbReference type="Proteomes" id="UP000178606">
    <property type="component" value="Unassembled WGS sequence"/>
</dbReference>
<proteinExistence type="inferred from homology"/>
<reference evidence="2 3" key="1">
    <citation type="journal article" date="2016" name="Nat. Commun.">
        <title>Thousands of microbial genomes shed light on interconnected biogeochemical processes in an aquifer system.</title>
        <authorList>
            <person name="Anantharaman K."/>
            <person name="Brown C.T."/>
            <person name="Hug L.A."/>
            <person name="Sharon I."/>
            <person name="Castelle C.J."/>
            <person name="Probst A.J."/>
            <person name="Thomas B.C."/>
            <person name="Singh A."/>
            <person name="Wilkins M.J."/>
            <person name="Karaoz U."/>
            <person name="Brodie E.L."/>
            <person name="Williams K.H."/>
            <person name="Hubbard S.S."/>
            <person name="Banfield J.F."/>
        </authorList>
    </citation>
    <scope>NUCLEOTIDE SEQUENCE [LARGE SCALE GENOMIC DNA]</scope>
    <source>
        <strain evidence="3">RIFCSPLOWO2_12_FULL_64_10</strain>
    </source>
</reference>
<dbReference type="Gene3D" id="3.40.640.10">
    <property type="entry name" value="Type I PLP-dependent aspartate aminotransferase-like (Major domain)"/>
    <property type="match status" value="1"/>
</dbReference>
<dbReference type="EMBL" id="MFKF01000103">
    <property type="protein sequence ID" value="OGG54431.1"/>
    <property type="molecule type" value="Genomic_DNA"/>
</dbReference>
<comment type="caution">
    <text evidence="2">The sequence shown here is derived from an EMBL/GenBank/DDBJ whole genome shotgun (WGS) entry which is preliminary data.</text>
</comment>
<dbReference type="InterPro" id="IPR015424">
    <property type="entry name" value="PyrdxlP-dep_Trfase"/>
</dbReference>
<evidence type="ECO:0000313" key="3">
    <source>
        <dbReference type="Proteomes" id="UP000178606"/>
    </source>
</evidence>
<evidence type="ECO:0000313" key="2">
    <source>
        <dbReference type="EMBL" id="OGG54431.1"/>
    </source>
</evidence>
<dbReference type="PANTHER" id="PTHR30244">
    <property type="entry name" value="TRANSAMINASE"/>
    <property type="match status" value="1"/>
</dbReference>
<dbReference type="CDD" id="cd00616">
    <property type="entry name" value="AHBA_syn"/>
    <property type="match status" value="1"/>
</dbReference>
<sequence length="382" mass="41794">MAVKVYDDRELALIKEVLDSGRLCALPGKYVPMFEKAFAGAVGARHAAAMNSAMSLLHAAVAASGAGAADEVICDPIVQFGGIATMYNNAVPVFADVRPDTFTIDPESVRARVTERTKAVICTHLWGAPCDMDPIMEIAREHNLLVIEDCAHALFSQYKGRYTGTLGHVGVFSFQQSKHLSTGDGGAATTNDDGVYERVRGLSDPTFGSVARRLSWNYRMTEITAAIALVQLERARQYCTDTAANAMLYEQAAQGVEWLVPQRVLPDCRSTYHFWTCLFDGARHGIPLDRFKAALKEAQCSVSVGYTQRPAYLYPVFSEPIAYGKGCPTRCPLYKGDPGYRPGACPVAEDILPRMALAYTTGPREQHERNAERLAEVARKLS</sequence>
<gene>
    <name evidence="2" type="ORF">A3F84_06725</name>
</gene>
<dbReference type="AlphaFoldDB" id="A0A1F6CZG4"/>
<dbReference type="InterPro" id="IPR015421">
    <property type="entry name" value="PyrdxlP-dep_Trfase_major"/>
</dbReference>
<comment type="similarity">
    <text evidence="1">Belongs to the DegT/DnrJ/EryC1 family.</text>
</comment>
<dbReference type="GO" id="GO:0000271">
    <property type="term" value="P:polysaccharide biosynthetic process"/>
    <property type="evidence" value="ECO:0007669"/>
    <property type="project" value="TreeGrafter"/>
</dbReference>
<dbReference type="Pfam" id="PF01041">
    <property type="entry name" value="DegT_DnrJ_EryC1"/>
    <property type="match status" value="1"/>
</dbReference>
<dbReference type="InterPro" id="IPR015422">
    <property type="entry name" value="PyrdxlP-dep_Trfase_small"/>
</dbReference>
<accession>A0A1F6CZG4</accession>
<dbReference type="InterPro" id="IPR000653">
    <property type="entry name" value="DegT/StrS_aminotransferase"/>
</dbReference>
<evidence type="ECO:0000256" key="1">
    <source>
        <dbReference type="RuleBase" id="RU004508"/>
    </source>
</evidence>
<dbReference type="GO" id="GO:0008483">
    <property type="term" value="F:transaminase activity"/>
    <property type="evidence" value="ECO:0007669"/>
    <property type="project" value="TreeGrafter"/>
</dbReference>
<dbReference type="GO" id="GO:0030170">
    <property type="term" value="F:pyridoxal phosphate binding"/>
    <property type="evidence" value="ECO:0007669"/>
    <property type="project" value="TreeGrafter"/>
</dbReference>
<dbReference type="Gene3D" id="3.90.1150.10">
    <property type="entry name" value="Aspartate Aminotransferase, domain 1"/>
    <property type="match status" value="1"/>
</dbReference>
<name>A0A1F6CZG4_HANXR</name>
<dbReference type="SUPFAM" id="SSF53383">
    <property type="entry name" value="PLP-dependent transferases"/>
    <property type="match status" value="1"/>
</dbReference>
<keyword evidence="1" id="KW-0663">Pyridoxal phosphate</keyword>
<dbReference type="PANTHER" id="PTHR30244:SF34">
    <property type="entry name" value="DTDP-4-AMINO-4,6-DIDEOXYGALACTOSE TRANSAMINASE"/>
    <property type="match status" value="1"/>
</dbReference>
<organism evidence="2 3">
    <name type="scientific">Handelsmanbacteria sp. (strain RIFCSPLOWO2_12_FULL_64_10)</name>
    <dbReference type="NCBI Taxonomy" id="1817868"/>
    <lineage>
        <taxon>Bacteria</taxon>
        <taxon>Candidatus Handelsmaniibacteriota</taxon>
    </lineage>
</organism>